<gene>
    <name evidence="1" type="ORF">INT47_002678</name>
</gene>
<proteinExistence type="predicted"/>
<sequence length="535" mass="53162">MQGGLTWAKDKVQRNDERVLPSSLASPVVVPSSLVTDSGVQPSSVPPSSLLRSAAVTSSLAASAIAPSLLVTPSAEPSSLAPSVVVSSCLVLPAVGSSSLVASAVEPSVTVPLAESTSSLVSSCPCPPAVLASSLVPSATVQTSLPSFLVSCCSLPLRTTNVANQIAVRRARAEIRGRVLYGRGKPRPLRAYHVRQGFSSVASEVLQVEYMETDTMSPTSEVTDALVPGLPFVGSFGLGPLVCGPLVGPSLDLVAPFVAAPLESGPSVGISWPSFSPSVAGPFVFGADGDHSTASAAFSTAVKSACGDYVDPFLALVSPSVAAPSVAAPSVAAPSVAAPFVVAPSVAAPLESGPSVGLSWPSFSSSVSGPFVFGAAGDISSASVASSAAVTSACSDSVDPFLALVSPSVAAPSVAAPSVAAPSVAAPSVAAPFVATPSVAAALESGPSVGLSWPSFSPSVSGPFVFGAAVDLSSTPVVSSSTGGVVATSASSASGSLPVFSADEPFIDKIADEEDEYLDPFAEEIDKILDRNFDF</sequence>
<protein>
    <submittedName>
        <fullName evidence="1">Uncharacterized protein</fullName>
    </submittedName>
</protein>
<accession>A0A8H7UP58</accession>
<keyword evidence="2" id="KW-1185">Reference proteome</keyword>
<name>A0A8H7UP58_9FUNG</name>
<evidence type="ECO:0000313" key="2">
    <source>
        <dbReference type="Proteomes" id="UP000603453"/>
    </source>
</evidence>
<reference evidence="1" key="1">
    <citation type="submission" date="2020-12" db="EMBL/GenBank/DDBJ databases">
        <title>Metabolic potential, ecology and presence of endohyphal bacteria is reflected in genomic diversity of Mucoromycotina.</title>
        <authorList>
            <person name="Muszewska A."/>
            <person name="Okrasinska A."/>
            <person name="Steczkiewicz K."/>
            <person name="Drgas O."/>
            <person name="Orlowska M."/>
            <person name="Perlinska-Lenart U."/>
            <person name="Aleksandrzak-Piekarczyk T."/>
            <person name="Szatraj K."/>
            <person name="Zielenkiewicz U."/>
            <person name="Pilsyk S."/>
            <person name="Malc E."/>
            <person name="Mieczkowski P."/>
            <person name="Kruszewska J.S."/>
            <person name="Biernat P."/>
            <person name="Pawlowska J."/>
        </authorList>
    </citation>
    <scope>NUCLEOTIDE SEQUENCE</scope>
    <source>
        <strain evidence="1">WA0000017839</strain>
    </source>
</reference>
<dbReference type="EMBL" id="JAEPRD010000683">
    <property type="protein sequence ID" value="KAG2190385.1"/>
    <property type="molecule type" value="Genomic_DNA"/>
</dbReference>
<comment type="caution">
    <text evidence="1">The sequence shown here is derived from an EMBL/GenBank/DDBJ whole genome shotgun (WGS) entry which is preliminary data.</text>
</comment>
<organism evidence="1 2">
    <name type="scientific">Mucor saturninus</name>
    <dbReference type="NCBI Taxonomy" id="64648"/>
    <lineage>
        <taxon>Eukaryota</taxon>
        <taxon>Fungi</taxon>
        <taxon>Fungi incertae sedis</taxon>
        <taxon>Mucoromycota</taxon>
        <taxon>Mucoromycotina</taxon>
        <taxon>Mucoromycetes</taxon>
        <taxon>Mucorales</taxon>
        <taxon>Mucorineae</taxon>
        <taxon>Mucoraceae</taxon>
        <taxon>Mucor</taxon>
    </lineage>
</organism>
<evidence type="ECO:0000313" key="1">
    <source>
        <dbReference type="EMBL" id="KAG2190385.1"/>
    </source>
</evidence>
<dbReference type="Proteomes" id="UP000603453">
    <property type="component" value="Unassembled WGS sequence"/>
</dbReference>
<dbReference type="AlphaFoldDB" id="A0A8H7UP58"/>